<dbReference type="EMBL" id="MORL01000029">
    <property type="protein sequence ID" value="OIN56061.1"/>
    <property type="molecule type" value="Genomic_DNA"/>
</dbReference>
<keyword evidence="1" id="KW-0175">Coiled coil</keyword>
<dbReference type="Gene3D" id="2.40.30.170">
    <property type="match status" value="1"/>
</dbReference>
<dbReference type="SUPFAM" id="SSF111369">
    <property type="entry name" value="HlyD-like secretion proteins"/>
    <property type="match status" value="1"/>
</dbReference>
<dbReference type="PROSITE" id="PS51257">
    <property type="entry name" value="PROKAR_LIPOPROTEIN"/>
    <property type="match status" value="1"/>
</dbReference>
<dbReference type="Gene3D" id="1.10.287.470">
    <property type="entry name" value="Helix hairpin bin"/>
    <property type="match status" value="1"/>
</dbReference>
<evidence type="ECO:0000313" key="3">
    <source>
        <dbReference type="Proteomes" id="UP000181790"/>
    </source>
</evidence>
<evidence type="ECO:0000256" key="1">
    <source>
        <dbReference type="SAM" id="Coils"/>
    </source>
</evidence>
<dbReference type="GO" id="GO:1990281">
    <property type="term" value="C:efflux pump complex"/>
    <property type="evidence" value="ECO:0007669"/>
    <property type="project" value="TreeGrafter"/>
</dbReference>
<comment type="caution">
    <text evidence="2">The sequence shown here is derived from an EMBL/GenBank/DDBJ whole genome shotgun (WGS) entry which is preliminary data.</text>
</comment>
<feature type="coiled-coil region" evidence="1">
    <location>
        <begin position="96"/>
        <end position="182"/>
    </location>
</feature>
<reference evidence="2 3" key="1">
    <citation type="submission" date="2016-10" db="EMBL/GenBank/DDBJ databases">
        <title>Arsenicibacter rosenii gen. nov., sp. nov., an efficient arsenic-methylating bacterium isolated from an arsenic-contaminated paddy soil.</title>
        <authorList>
            <person name="Huang K."/>
        </authorList>
    </citation>
    <scope>NUCLEOTIDE SEQUENCE [LARGE SCALE GENOMIC DNA]</scope>
    <source>
        <strain evidence="2 3">SM-1</strain>
    </source>
</reference>
<gene>
    <name evidence="2" type="ORF">BLX24_26755</name>
</gene>
<dbReference type="RefSeq" id="WP_071506302.1">
    <property type="nucleotide sequence ID" value="NZ_MORL01000029.1"/>
</dbReference>
<dbReference type="AlphaFoldDB" id="A0A1S2VBF5"/>
<proteinExistence type="predicted"/>
<protein>
    <submittedName>
        <fullName evidence="2">Secretion protein HlyD</fullName>
    </submittedName>
</protein>
<dbReference type="OrthoDB" id="1325080at2"/>
<accession>A0A1S2VBF5</accession>
<dbReference type="PANTHER" id="PTHR30469">
    <property type="entry name" value="MULTIDRUG RESISTANCE PROTEIN MDTA"/>
    <property type="match status" value="1"/>
</dbReference>
<name>A0A1S2VBF5_9BACT</name>
<sequence length="323" mass="34997">MKRLPILCIALGLLACGGKDDSAKNKAATDSLTTTRKPVSVNEVLGIAIIEPEALITELSAETGGLIRDVKVNIGDKLTKGQTILVLDNAVESAQLRQATTKIGTQQDAIEAARQNLNKLRLQLTKAQADLQRDEKLFKGNALTQKELEDSRYTVADVQQQINAAEAELKQSQSRITELRADIGYYNTVQGQKTVKAPADGTLLSLDAKVGQYLTTNQSIGEFAPAGPLIALTEIDELFAIKIKVGQKAIIRPQGSNEVLTTGTVVLTSPYLRKKSLFSDNTGNLEDRRVREVRVKIDEPDKVLIGARVECLIQVGNQSAAQP</sequence>
<organism evidence="2 3">
    <name type="scientific">Arsenicibacter rosenii</name>
    <dbReference type="NCBI Taxonomy" id="1750698"/>
    <lineage>
        <taxon>Bacteria</taxon>
        <taxon>Pseudomonadati</taxon>
        <taxon>Bacteroidota</taxon>
        <taxon>Cytophagia</taxon>
        <taxon>Cytophagales</taxon>
        <taxon>Spirosomataceae</taxon>
        <taxon>Arsenicibacter</taxon>
    </lineage>
</organism>
<dbReference type="PANTHER" id="PTHR30469:SF15">
    <property type="entry name" value="HLYD FAMILY OF SECRETION PROTEINS"/>
    <property type="match status" value="1"/>
</dbReference>
<dbReference type="Gene3D" id="2.40.50.100">
    <property type="match status" value="1"/>
</dbReference>
<dbReference type="Proteomes" id="UP000181790">
    <property type="component" value="Unassembled WGS sequence"/>
</dbReference>
<evidence type="ECO:0000313" key="2">
    <source>
        <dbReference type="EMBL" id="OIN56061.1"/>
    </source>
</evidence>
<dbReference type="GO" id="GO:0015562">
    <property type="term" value="F:efflux transmembrane transporter activity"/>
    <property type="evidence" value="ECO:0007669"/>
    <property type="project" value="TreeGrafter"/>
</dbReference>
<keyword evidence="3" id="KW-1185">Reference proteome</keyword>